<proteinExistence type="predicted"/>
<dbReference type="SUPFAM" id="SSF52058">
    <property type="entry name" value="L domain-like"/>
    <property type="match status" value="1"/>
</dbReference>
<dbReference type="Proteomes" id="UP000834106">
    <property type="component" value="Chromosome 9"/>
</dbReference>
<dbReference type="AlphaFoldDB" id="A0AAD1ZE14"/>
<accession>A0AAD1ZE14</accession>
<evidence type="ECO:0000256" key="1">
    <source>
        <dbReference type="SAM" id="MobiDB-lite"/>
    </source>
</evidence>
<sequence>MELPESIGSLENLVVLILNQCKKLCKLPASFGELKSLYHLFMEETAITELPETFGMLYNLRTLKMAKKPYGQAPQISLISEPATSTKREHRTTPEEHNSISNSTQEDEGQEGNGVHCLEFVFGSLRPLLAKCLLCFEQNAVNSEDFDFRHCYSL</sequence>
<feature type="region of interest" description="Disordered" evidence="1">
    <location>
        <begin position="82"/>
        <end position="109"/>
    </location>
</feature>
<organism evidence="2 3">
    <name type="scientific">Fraxinus pennsylvanica</name>
    <dbReference type="NCBI Taxonomy" id="56036"/>
    <lineage>
        <taxon>Eukaryota</taxon>
        <taxon>Viridiplantae</taxon>
        <taxon>Streptophyta</taxon>
        <taxon>Embryophyta</taxon>
        <taxon>Tracheophyta</taxon>
        <taxon>Spermatophyta</taxon>
        <taxon>Magnoliopsida</taxon>
        <taxon>eudicotyledons</taxon>
        <taxon>Gunneridae</taxon>
        <taxon>Pentapetalae</taxon>
        <taxon>asterids</taxon>
        <taxon>lamiids</taxon>
        <taxon>Lamiales</taxon>
        <taxon>Oleaceae</taxon>
        <taxon>Oleeae</taxon>
        <taxon>Fraxinus</taxon>
    </lineage>
</organism>
<name>A0AAD1ZE14_9LAMI</name>
<dbReference type="PANTHER" id="PTHR47186:SF45">
    <property type="entry name" value="DISEASE RESISTANCE RPP13-LIKE PROTEIN 1"/>
    <property type="match status" value="1"/>
</dbReference>
<reference evidence="2" key="1">
    <citation type="submission" date="2023-05" db="EMBL/GenBank/DDBJ databases">
        <authorList>
            <person name="Huff M."/>
        </authorList>
    </citation>
    <scope>NUCLEOTIDE SEQUENCE</scope>
</reference>
<dbReference type="Gene3D" id="3.80.10.10">
    <property type="entry name" value="Ribonuclease Inhibitor"/>
    <property type="match status" value="1"/>
</dbReference>
<evidence type="ECO:0000313" key="2">
    <source>
        <dbReference type="EMBL" id="CAI9768038.1"/>
    </source>
</evidence>
<dbReference type="PANTHER" id="PTHR47186">
    <property type="entry name" value="LEUCINE-RICH REPEAT-CONTAINING PROTEIN 57"/>
    <property type="match status" value="1"/>
</dbReference>
<evidence type="ECO:0000313" key="3">
    <source>
        <dbReference type="Proteomes" id="UP000834106"/>
    </source>
</evidence>
<gene>
    <name evidence="2" type="ORF">FPE_LOCUS15468</name>
</gene>
<dbReference type="InterPro" id="IPR032675">
    <property type="entry name" value="LRR_dom_sf"/>
</dbReference>
<dbReference type="EMBL" id="OU503044">
    <property type="protein sequence ID" value="CAI9768038.1"/>
    <property type="molecule type" value="Genomic_DNA"/>
</dbReference>
<protein>
    <submittedName>
        <fullName evidence="2">Uncharacterized protein</fullName>
    </submittedName>
</protein>
<keyword evidence="3" id="KW-1185">Reference proteome</keyword>